<evidence type="ECO:0000256" key="1">
    <source>
        <dbReference type="ARBA" id="ARBA00004651"/>
    </source>
</evidence>
<dbReference type="InterPro" id="IPR050901">
    <property type="entry name" value="BP-dep_ABC_trans_perm"/>
</dbReference>
<name>A0A2S9QBT7_9HYPH</name>
<dbReference type="EMBL" id="PUEJ01000005">
    <property type="protein sequence ID" value="PRH86785.1"/>
    <property type="molecule type" value="Genomic_DNA"/>
</dbReference>
<evidence type="ECO:0000256" key="4">
    <source>
        <dbReference type="ARBA" id="ARBA00022692"/>
    </source>
</evidence>
<dbReference type="AlphaFoldDB" id="A0A2S9QBT7"/>
<dbReference type="OrthoDB" id="8013951at2"/>
<feature type="transmembrane region" description="Helical" evidence="7">
    <location>
        <begin position="75"/>
        <end position="97"/>
    </location>
</feature>
<dbReference type="PANTHER" id="PTHR32243">
    <property type="entry name" value="MALTOSE TRANSPORT SYSTEM PERMEASE-RELATED"/>
    <property type="match status" value="1"/>
</dbReference>
<comment type="similarity">
    <text evidence="7">Belongs to the binding-protein-dependent transport system permease family.</text>
</comment>
<reference evidence="9 10" key="1">
    <citation type="submission" date="2018-02" db="EMBL/GenBank/DDBJ databases">
        <title>Whole genome sequencing of endophytic bacterium.</title>
        <authorList>
            <person name="Eedara R."/>
            <person name="Podile A.R."/>
        </authorList>
    </citation>
    <scope>NUCLEOTIDE SEQUENCE [LARGE SCALE GENOMIC DNA]</scope>
    <source>
        <strain evidence="9 10">RP1T</strain>
    </source>
</reference>
<dbReference type="GO" id="GO:0055085">
    <property type="term" value="P:transmembrane transport"/>
    <property type="evidence" value="ECO:0007669"/>
    <property type="project" value="InterPro"/>
</dbReference>
<organism evidence="9 10">
    <name type="scientific">Labrys okinawensis</name>
    <dbReference type="NCBI Taxonomy" id="346911"/>
    <lineage>
        <taxon>Bacteria</taxon>
        <taxon>Pseudomonadati</taxon>
        <taxon>Pseudomonadota</taxon>
        <taxon>Alphaproteobacteria</taxon>
        <taxon>Hyphomicrobiales</taxon>
        <taxon>Xanthobacteraceae</taxon>
        <taxon>Labrys</taxon>
    </lineage>
</organism>
<comment type="subcellular location">
    <subcellularLocation>
        <location evidence="1 7">Cell membrane</location>
        <topology evidence="1 7">Multi-pass membrane protein</topology>
    </subcellularLocation>
</comment>
<keyword evidence="4 7" id="KW-0812">Transmembrane</keyword>
<feature type="transmembrane region" description="Helical" evidence="7">
    <location>
        <begin position="183"/>
        <end position="208"/>
    </location>
</feature>
<feature type="transmembrane region" description="Helical" evidence="7">
    <location>
        <begin position="139"/>
        <end position="162"/>
    </location>
</feature>
<dbReference type="CDD" id="cd06261">
    <property type="entry name" value="TM_PBP2"/>
    <property type="match status" value="1"/>
</dbReference>
<evidence type="ECO:0000256" key="7">
    <source>
        <dbReference type="RuleBase" id="RU363032"/>
    </source>
</evidence>
<dbReference type="InterPro" id="IPR035906">
    <property type="entry name" value="MetI-like_sf"/>
</dbReference>
<dbReference type="Proteomes" id="UP000237682">
    <property type="component" value="Unassembled WGS sequence"/>
</dbReference>
<evidence type="ECO:0000313" key="10">
    <source>
        <dbReference type="Proteomes" id="UP000237682"/>
    </source>
</evidence>
<dbReference type="SUPFAM" id="SSF161098">
    <property type="entry name" value="MetI-like"/>
    <property type="match status" value="1"/>
</dbReference>
<feature type="transmembrane region" description="Helical" evidence="7">
    <location>
        <begin position="238"/>
        <end position="261"/>
    </location>
</feature>
<gene>
    <name evidence="9" type="ORF">C5L14_15905</name>
</gene>
<keyword evidence="5 7" id="KW-1133">Transmembrane helix</keyword>
<protein>
    <submittedName>
        <fullName evidence="9">Carbohydrate ABC transporter permease</fullName>
    </submittedName>
</protein>
<feature type="transmembrane region" description="Helical" evidence="7">
    <location>
        <begin position="12"/>
        <end position="33"/>
    </location>
</feature>
<evidence type="ECO:0000256" key="5">
    <source>
        <dbReference type="ARBA" id="ARBA00022989"/>
    </source>
</evidence>
<dbReference type="PROSITE" id="PS50928">
    <property type="entry name" value="ABC_TM1"/>
    <property type="match status" value="1"/>
</dbReference>
<evidence type="ECO:0000256" key="2">
    <source>
        <dbReference type="ARBA" id="ARBA00022448"/>
    </source>
</evidence>
<comment type="caution">
    <text evidence="9">The sequence shown here is derived from an EMBL/GenBank/DDBJ whole genome shotgun (WGS) entry which is preliminary data.</text>
</comment>
<feature type="transmembrane region" description="Helical" evidence="7">
    <location>
        <begin position="104"/>
        <end position="127"/>
    </location>
</feature>
<evidence type="ECO:0000259" key="8">
    <source>
        <dbReference type="PROSITE" id="PS50928"/>
    </source>
</evidence>
<dbReference type="PANTHER" id="PTHR32243:SF18">
    <property type="entry name" value="INNER MEMBRANE ABC TRANSPORTER PERMEASE PROTEIN YCJP"/>
    <property type="match status" value="1"/>
</dbReference>
<evidence type="ECO:0000256" key="6">
    <source>
        <dbReference type="ARBA" id="ARBA00023136"/>
    </source>
</evidence>
<keyword evidence="6 7" id="KW-0472">Membrane</keyword>
<keyword evidence="10" id="KW-1185">Reference proteome</keyword>
<accession>A0A2S9QBT7</accession>
<dbReference type="Pfam" id="PF00528">
    <property type="entry name" value="BPD_transp_1"/>
    <property type="match status" value="1"/>
</dbReference>
<dbReference type="GO" id="GO:0005886">
    <property type="term" value="C:plasma membrane"/>
    <property type="evidence" value="ECO:0007669"/>
    <property type="project" value="UniProtKB-SubCell"/>
</dbReference>
<dbReference type="InterPro" id="IPR000515">
    <property type="entry name" value="MetI-like"/>
</dbReference>
<evidence type="ECO:0000313" key="9">
    <source>
        <dbReference type="EMBL" id="PRH86785.1"/>
    </source>
</evidence>
<keyword evidence="3" id="KW-1003">Cell membrane</keyword>
<sequence length="274" mass="30491">MREAAADRGLWARRAALVVILAIALFPIVWLFATAYKPARDIFTTPPQLFFEPTFANFENVFRLFDLWSLVKSSLIISIGSTLLSLLLGVPAGYALARSKNPKAVWLAYFFLAIRTVPPVATLIPFYLMMRDIGLLGTWWAVILLNTALNSAFVVWMMFSYFRASPVSIEEAALTDGSNDWSTFLFTALPSVVPGIIASAIFCIMFSWNDFLYSMFLTRADSKPISVALLSAYGTKDISWGTLGALAHFSTLPIVLMMILLNRYFVQGLTKSAH</sequence>
<feature type="domain" description="ABC transmembrane type-1" evidence="8">
    <location>
        <begin position="71"/>
        <end position="261"/>
    </location>
</feature>
<dbReference type="Gene3D" id="1.10.3720.10">
    <property type="entry name" value="MetI-like"/>
    <property type="match status" value="1"/>
</dbReference>
<proteinExistence type="inferred from homology"/>
<dbReference type="RefSeq" id="WP_105863010.1">
    <property type="nucleotide sequence ID" value="NZ_PUEJ01000005.1"/>
</dbReference>
<keyword evidence="2 7" id="KW-0813">Transport</keyword>
<evidence type="ECO:0000256" key="3">
    <source>
        <dbReference type="ARBA" id="ARBA00022475"/>
    </source>
</evidence>